<gene>
    <name evidence="15" type="ORF">DB88DRAFT_480884</name>
</gene>
<evidence type="ECO:0000313" key="16">
    <source>
        <dbReference type="Proteomes" id="UP001182556"/>
    </source>
</evidence>
<evidence type="ECO:0000256" key="6">
    <source>
        <dbReference type="ARBA" id="ARBA00022679"/>
    </source>
</evidence>
<dbReference type="PROSITE" id="PS50011">
    <property type="entry name" value="PROTEIN_KINASE_DOM"/>
    <property type="match status" value="1"/>
</dbReference>
<evidence type="ECO:0000256" key="4">
    <source>
        <dbReference type="ARBA" id="ARBA00022527"/>
    </source>
</evidence>
<feature type="region of interest" description="Disordered" evidence="13">
    <location>
        <begin position="1"/>
        <end position="40"/>
    </location>
</feature>
<dbReference type="PROSITE" id="PS00107">
    <property type="entry name" value="PROTEIN_KINASE_ATP"/>
    <property type="match status" value="1"/>
</dbReference>
<evidence type="ECO:0000256" key="2">
    <source>
        <dbReference type="ARBA" id="ARBA00010791"/>
    </source>
</evidence>
<evidence type="ECO:0000256" key="13">
    <source>
        <dbReference type="SAM" id="MobiDB-lite"/>
    </source>
</evidence>
<comment type="subcellular location">
    <subcellularLocation>
        <location evidence="1">Bud neck</location>
    </subcellularLocation>
</comment>
<dbReference type="SMART" id="SM00220">
    <property type="entry name" value="S_TKc"/>
    <property type="match status" value="1"/>
</dbReference>
<evidence type="ECO:0000256" key="8">
    <source>
        <dbReference type="ARBA" id="ARBA00022777"/>
    </source>
</evidence>
<feature type="compositionally biased region" description="Polar residues" evidence="13">
    <location>
        <begin position="1039"/>
        <end position="1069"/>
    </location>
</feature>
<keyword evidence="9 12" id="KW-0067">ATP-binding</keyword>
<dbReference type="PANTHER" id="PTHR24346:SF110">
    <property type="entry name" value="NON-SPECIFIC SERINE_THREONINE PROTEIN KINASE"/>
    <property type="match status" value="1"/>
</dbReference>
<dbReference type="Pfam" id="PF00069">
    <property type="entry name" value="Pkinase"/>
    <property type="match status" value="1"/>
</dbReference>
<evidence type="ECO:0000256" key="5">
    <source>
        <dbReference type="ARBA" id="ARBA00022553"/>
    </source>
</evidence>
<dbReference type="GO" id="GO:0005940">
    <property type="term" value="C:septin ring"/>
    <property type="evidence" value="ECO:0007669"/>
    <property type="project" value="UniProtKB-ARBA"/>
</dbReference>
<name>A0AAD9FTR0_PAPLA</name>
<feature type="region of interest" description="Disordered" evidence="13">
    <location>
        <begin position="974"/>
        <end position="1009"/>
    </location>
</feature>
<dbReference type="GO" id="GO:0035556">
    <property type="term" value="P:intracellular signal transduction"/>
    <property type="evidence" value="ECO:0007669"/>
    <property type="project" value="TreeGrafter"/>
</dbReference>
<dbReference type="InterPro" id="IPR031850">
    <property type="entry name" value="Fungal_KA1_dom"/>
</dbReference>
<dbReference type="AlphaFoldDB" id="A0AAD9FTR0"/>
<feature type="compositionally biased region" description="Polar residues" evidence="13">
    <location>
        <begin position="693"/>
        <end position="708"/>
    </location>
</feature>
<dbReference type="EMBL" id="JAODAN010000002">
    <property type="protein sequence ID" value="KAK1926159.1"/>
    <property type="molecule type" value="Genomic_DNA"/>
</dbReference>
<evidence type="ECO:0000256" key="9">
    <source>
        <dbReference type="ARBA" id="ARBA00022840"/>
    </source>
</evidence>
<feature type="region of interest" description="Disordered" evidence="13">
    <location>
        <begin position="682"/>
        <end position="771"/>
    </location>
</feature>
<feature type="compositionally biased region" description="Low complexity" evidence="13">
    <location>
        <begin position="448"/>
        <end position="461"/>
    </location>
</feature>
<dbReference type="InterPro" id="IPR017441">
    <property type="entry name" value="Protein_kinase_ATP_BS"/>
</dbReference>
<evidence type="ECO:0000259" key="14">
    <source>
        <dbReference type="PROSITE" id="PS50011"/>
    </source>
</evidence>
<dbReference type="GO" id="GO:0005935">
    <property type="term" value="C:cellular bud neck"/>
    <property type="evidence" value="ECO:0007669"/>
    <property type="project" value="UniProtKB-SubCell"/>
</dbReference>
<feature type="region of interest" description="Disordered" evidence="13">
    <location>
        <begin position="396"/>
        <end position="550"/>
    </location>
</feature>
<dbReference type="PROSITE" id="PS00108">
    <property type="entry name" value="PROTEIN_KINASE_ST"/>
    <property type="match status" value="1"/>
</dbReference>
<feature type="region of interest" description="Disordered" evidence="13">
    <location>
        <begin position="1032"/>
        <end position="1069"/>
    </location>
</feature>
<dbReference type="Proteomes" id="UP001182556">
    <property type="component" value="Unassembled WGS sequence"/>
</dbReference>
<accession>A0AAD9FTR0</accession>
<dbReference type="InterPro" id="IPR008271">
    <property type="entry name" value="Ser/Thr_kinase_AS"/>
</dbReference>
<dbReference type="GO" id="GO:0005524">
    <property type="term" value="F:ATP binding"/>
    <property type="evidence" value="ECO:0007669"/>
    <property type="project" value="UniProtKB-UniRule"/>
</dbReference>
<feature type="compositionally biased region" description="Pro residues" evidence="13">
    <location>
        <begin position="742"/>
        <end position="758"/>
    </location>
</feature>
<feature type="binding site" evidence="12">
    <location>
        <position position="75"/>
    </location>
    <ligand>
        <name>ATP</name>
        <dbReference type="ChEBI" id="CHEBI:30616"/>
    </ligand>
</feature>
<evidence type="ECO:0000256" key="11">
    <source>
        <dbReference type="ARBA" id="ARBA00048679"/>
    </source>
</evidence>
<dbReference type="Pfam" id="PF16797">
    <property type="entry name" value="Fungal_KA1"/>
    <property type="match status" value="1"/>
</dbReference>
<comment type="similarity">
    <text evidence="2">Belongs to the protein kinase superfamily. CAMK Ser/Thr protein kinase family. NIM1 subfamily.</text>
</comment>
<protein>
    <recommendedName>
        <fullName evidence="3">non-specific serine/threonine protein kinase</fullName>
        <ecNumber evidence="3">2.7.11.1</ecNumber>
    </recommendedName>
</protein>
<dbReference type="SUPFAM" id="SSF56112">
    <property type="entry name" value="Protein kinase-like (PK-like)"/>
    <property type="match status" value="1"/>
</dbReference>
<dbReference type="CDD" id="cd14081">
    <property type="entry name" value="STKc_BRSK1_2"/>
    <property type="match status" value="1"/>
</dbReference>
<comment type="catalytic activity">
    <reaction evidence="11">
        <text>L-seryl-[protein] + ATP = O-phospho-L-seryl-[protein] + ADP + H(+)</text>
        <dbReference type="Rhea" id="RHEA:17989"/>
        <dbReference type="Rhea" id="RHEA-COMP:9863"/>
        <dbReference type="Rhea" id="RHEA-COMP:11604"/>
        <dbReference type="ChEBI" id="CHEBI:15378"/>
        <dbReference type="ChEBI" id="CHEBI:29999"/>
        <dbReference type="ChEBI" id="CHEBI:30616"/>
        <dbReference type="ChEBI" id="CHEBI:83421"/>
        <dbReference type="ChEBI" id="CHEBI:456216"/>
        <dbReference type="EC" id="2.7.11.1"/>
    </reaction>
</comment>
<evidence type="ECO:0000256" key="10">
    <source>
        <dbReference type="ARBA" id="ARBA00047899"/>
    </source>
</evidence>
<keyword evidence="5" id="KW-0597">Phosphoprotein</keyword>
<evidence type="ECO:0000256" key="1">
    <source>
        <dbReference type="ARBA" id="ARBA00004266"/>
    </source>
</evidence>
<keyword evidence="6" id="KW-0808">Transferase</keyword>
<evidence type="ECO:0000256" key="12">
    <source>
        <dbReference type="PROSITE-ProRule" id="PRU10141"/>
    </source>
</evidence>
<dbReference type="Gene3D" id="1.10.510.10">
    <property type="entry name" value="Transferase(Phosphotransferase) domain 1"/>
    <property type="match status" value="1"/>
</dbReference>
<feature type="compositionally biased region" description="Low complexity" evidence="13">
    <location>
        <begin position="975"/>
        <end position="990"/>
    </location>
</feature>
<comment type="catalytic activity">
    <reaction evidence="10">
        <text>L-threonyl-[protein] + ATP = O-phospho-L-threonyl-[protein] + ADP + H(+)</text>
        <dbReference type="Rhea" id="RHEA:46608"/>
        <dbReference type="Rhea" id="RHEA-COMP:11060"/>
        <dbReference type="Rhea" id="RHEA-COMP:11605"/>
        <dbReference type="ChEBI" id="CHEBI:15378"/>
        <dbReference type="ChEBI" id="CHEBI:30013"/>
        <dbReference type="ChEBI" id="CHEBI:30616"/>
        <dbReference type="ChEBI" id="CHEBI:61977"/>
        <dbReference type="ChEBI" id="CHEBI:456216"/>
        <dbReference type="EC" id="2.7.11.1"/>
    </reaction>
</comment>
<comment type="caution">
    <text evidence="15">The sequence shown here is derived from an EMBL/GenBank/DDBJ whole genome shotgun (WGS) entry which is preliminary data.</text>
</comment>
<keyword evidence="7 12" id="KW-0547">Nucleotide-binding</keyword>
<feature type="compositionally biased region" description="Polar residues" evidence="13">
    <location>
        <begin position="495"/>
        <end position="508"/>
    </location>
</feature>
<evidence type="ECO:0000313" key="15">
    <source>
        <dbReference type="EMBL" id="KAK1926159.1"/>
    </source>
</evidence>
<evidence type="ECO:0000256" key="3">
    <source>
        <dbReference type="ARBA" id="ARBA00012513"/>
    </source>
</evidence>
<organism evidence="15 16">
    <name type="scientific">Papiliotrema laurentii</name>
    <name type="common">Cryptococcus laurentii</name>
    <dbReference type="NCBI Taxonomy" id="5418"/>
    <lineage>
        <taxon>Eukaryota</taxon>
        <taxon>Fungi</taxon>
        <taxon>Dikarya</taxon>
        <taxon>Basidiomycota</taxon>
        <taxon>Agaricomycotina</taxon>
        <taxon>Tremellomycetes</taxon>
        <taxon>Tremellales</taxon>
        <taxon>Rhynchogastremaceae</taxon>
        <taxon>Papiliotrema</taxon>
    </lineage>
</organism>
<proteinExistence type="inferred from homology"/>
<dbReference type="FunFam" id="1.10.510.10:FF:000394">
    <property type="entry name" value="Serine/threonine-protein kinase HSL1"/>
    <property type="match status" value="1"/>
</dbReference>
<keyword evidence="16" id="KW-1185">Reference proteome</keyword>
<dbReference type="InterPro" id="IPR000719">
    <property type="entry name" value="Prot_kinase_dom"/>
</dbReference>
<dbReference type="PANTHER" id="PTHR24346">
    <property type="entry name" value="MAP/MICROTUBULE AFFINITY-REGULATING KINASE"/>
    <property type="match status" value="1"/>
</dbReference>
<dbReference type="GO" id="GO:0004674">
    <property type="term" value="F:protein serine/threonine kinase activity"/>
    <property type="evidence" value="ECO:0007669"/>
    <property type="project" value="UniProtKB-KW"/>
</dbReference>
<sequence>MSTAHRQGDGPSRVGSSRDREGGASVSRKKTGSSGHRDDAKMIGQWRIGRTIGKGSSGRVKIAKHAITGKYAAIKIVPKGLILTSRMSVSEAGARADKVMLGIEREIVIMKLIDHPNVLNLYDVWETSSELYLIMEYVPGGELFDYLVKRGRLPVSEALHYFQQIIHAVDYCHRFNICHRDLKPENLLLDKDKNIKVADFGMAAWEAGERMLETSCGSPHYASPEIVAGKAYHGSSSDIWSCGIILFALLTGRLPFDDDNIRSLLQKVKVGVFEMPDEIKDPARDLLRRMLEKDPERRITMPEILQHPFFVSRSPRAIPGRQFVSPPSLDEVERPVNSPEEIDADIMGNLKTLWSGASDDEIVAALMSKEKTWEKAIYHLLVKYRNKHLENYNMDDEEDAEARARRQARREREGRSAPSPAKRKGGPPAPTGAPRLTPLSENETIQDRAPSPVARPSAPTPKKAAGSGEHGNSSPDSKLPKQLAPPRGPRPPAPQRSSYASSNDSHMTPSIVLQEATPTKDLVYSAVQPRPRSMEPPSPSIPSTPQMGASPLNVPLVQDEQLQHFFNEVANQLNTMNIRSSVASGSSTSTSAALGTDYHAYMAYLNHPGSTSNPVSPVIEAAEGELDMETVDPNQFADADDDETELASVYSHHAPSSIIHVNPQSSPLVGLGFGQPPAMTRPGLYPAGHAGSAAQNPNRWSYASSAGSSRVPAESPSPQLYSPGPWSPHPEPTPMMAHRAAPAPPPRAHRPAPPPPRPVSTVSTGESLLKRDESYVVIDGSDVPASDSSWGSKQSGFSAHRGTHDAFGMLKKRKKAVTIDPVPYSSDLGGPSTAASAFSNFSTASSSTATTSSPKRSWFNNLFSFKPASCTLLSHDNVANTRDRVRRALMDIGVRVAVAEIEGVRGLKCRLDEVRDPTQGGTVVKGVRFKVEFARSNAGGGGGGGYNTLVSLTQEKGAQSSFKGIFNSLKSVIESTTTPRSPQPASAPSSLGGRYHPRPNPPVHASSYAPSTAVGVSGVTMHRAQDTLAAPPVRWAHSAPNSPIMPSTPRFTPSPQMHASTQLPTAIRM</sequence>
<feature type="domain" description="Protein kinase" evidence="14">
    <location>
        <begin position="46"/>
        <end position="310"/>
    </location>
</feature>
<reference evidence="15" key="1">
    <citation type="submission" date="2023-02" db="EMBL/GenBank/DDBJ databases">
        <title>Identification and recombinant expression of a fungal hydrolase from Papiliotrema laurentii that hydrolyzes apple cutin and clears colloidal polyester polyurethane.</title>
        <authorList>
            <consortium name="DOE Joint Genome Institute"/>
            <person name="Roman V.A."/>
            <person name="Bojanowski C."/>
            <person name="Crable B.R."/>
            <person name="Wagner D.N."/>
            <person name="Hung C.S."/>
            <person name="Nadeau L.J."/>
            <person name="Schratz L."/>
            <person name="Haridas S."/>
            <person name="Pangilinan J."/>
            <person name="Lipzen A."/>
            <person name="Na H."/>
            <person name="Yan M."/>
            <person name="Ng V."/>
            <person name="Grigoriev I.V."/>
            <person name="Spatafora J.W."/>
            <person name="Barlow D."/>
            <person name="Biffinger J."/>
            <person name="Kelley-Loughnane N."/>
            <person name="Varaljay V.A."/>
            <person name="Crookes-Goodson W.J."/>
        </authorList>
    </citation>
    <scope>NUCLEOTIDE SEQUENCE</scope>
    <source>
        <strain evidence="15">5307AH</strain>
    </source>
</reference>
<dbReference type="EC" id="2.7.11.1" evidence="3"/>
<keyword evidence="8 15" id="KW-0418">Kinase</keyword>
<evidence type="ECO:0000256" key="7">
    <source>
        <dbReference type="ARBA" id="ARBA00022741"/>
    </source>
</evidence>
<keyword evidence="4" id="KW-0723">Serine/threonine-protein kinase</keyword>
<dbReference type="InterPro" id="IPR011009">
    <property type="entry name" value="Kinase-like_dom_sf"/>
</dbReference>